<keyword evidence="1" id="KW-0560">Oxidoreductase</keyword>
<reference evidence="4" key="1">
    <citation type="journal article" date="2020" name="Stud. Mycol.">
        <title>101 Dothideomycetes genomes: a test case for predicting lifestyles and emergence of pathogens.</title>
        <authorList>
            <person name="Haridas S."/>
            <person name="Albert R."/>
            <person name="Binder M."/>
            <person name="Bloem J."/>
            <person name="Labutti K."/>
            <person name="Salamov A."/>
            <person name="Andreopoulos B."/>
            <person name="Baker S."/>
            <person name="Barry K."/>
            <person name="Bills G."/>
            <person name="Bluhm B."/>
            <person name="Cannon C."/>
            <person name="Castanera R."/>
            <person name="Culley D."/>
            <person name="Daum C."/>
            <person name="Ezra D."/>
            <person name="Gonzalez J."/>
            <person name="Henrissat B."/>
            <person name="Kuo A."/>
            <person name="Liang C."/>
            <person name="Lipzen A."/>
            <person name="Lutzoni F."/>
            <person name="Magnuson J."/>
            <person name="Mondo S."/>
            <person name="Nolan M."/>
            <person name="Ohm R."/>
            <person name="Pangilinan J."/>
            <person name="Park H.-J."/>
            <person name="Ramirez L."/>
            <person name="Alfaro M."/>
            <person name="Sun H."/>
            <person name="Tritt A."/>
            <person name="Yoshinaga Y."/>
            <person name="Zwiers L.-H."/>
            <person name="Turgeon B."/>
            <person name="Goodwin S."/>
            <person name="Spatafora J."/>
            <person name="Crous P."/>
            <person name="Grigoriev I."/>
        </authorList>
    </citation>
    <scope>NUCLEOTIDE SEQUENCE</scope>
    <source>
        <strain evidence="4">CBS 101060</strain>
    </source>
</reference>
<dbReference type="OrthoDB" id="5286008at2759"/>
<name>A0A9P4VVU8_9PEZI</name>
<proteinExistence type="predicted"/>
<dbReference type="GO" id="GO:0070485">
    <property type="term" value="P:dehydro-D-arabinono-1,4-lactone biosynthetic process"/>
    <property type="evidence" value="ECO:0007669"/>
    <property type="project" value="TreeGrafter"/>
</dbReference>
<dbReference type="InterPro" id="IPR020471">
    <property type="entry name" value="AKR"/>
</dbReference>
<dbReference type="PANTHER" id="PTHR42686">
    <property type="entry name" value="GH17980P-RELATED"/>
    <property type="match status" value="1"/>
</dbReference>
<evidence type="ECO:0000256" key="1">
    <source>
        <dbReference type="ARBA" id="ARBA00023002"/>
    </source>
</evidence>
<dbReference type="GO" id="GO:0005829">
    <property type="term" value="C:cytosol"/>
    <property type="evidence" value="ECO:0007669"/>
    <property type="project" value="TreeGrafter"/>
</dbReference>
<dbReference type="InterPro" id="IPR023210">
    <property type="entry name" value="NADP_OxRdtase_dom"/>
</dbReference>
<comment type="caution">
    <text evidence="4">The sequence shown here is derived from an EMBL/GenBank/DDBJ whole genome shotgun (WGS) entry which is preliminary data.</text>
</comment>
<evidence type="ECO:0000256" key="2">
    <source>
        <dbReference type="SAM" id="MobiDB-lite"/>
    </source>
</evidence>
<protein>
    <submittedName>
        <fullName evidence="4">Aldo/keto reductase</fullName>
    </submittedName>
</protein>
<dbReference type="FunFam" id="3.20.20.100:FF:000037">
    <property type="entry name" value="L-galactose dehydrogenase (L-GalDH)"/>
    <property type="match status" value="1"/>
</dbReference>
<feature type="compositionally biased region" description="Basic and acidic residues" evidence="2">
    <location>
        <begin position="396"/>
        <end position="413"/>
    </location>
</feature>
<evidence type="ECO:0000259" key="3">
    <source>
        <dbReference type="Pfam" id="PF00248"/>
    </source>
</evidence>
<dbReference type="EMBL" id="MU006089">
    <property type="protein sequence ID" value="KAF2843432.1"/>
    <property type="molecule type" value="Genomic_DNA"/>
</dbReference>
<dbReference type="InterPro" id="IPR036812">
    <property type="entry name" value="NAD(P)_OxRdtase_dom_sf"/>
</dbReference>
<sequence>MASKPLCRGKPSTSLSSVLPPLIFGTATFNSQYNKDPFSLDTNGLVKEALDVGVRAFDTSPYYGPSEALLGTALNTPYCRSNFPRESYFILTKVGRIAAETFDYSPEWIRQSIKRSLKRLDTDYLDVVYCHDVEHVSPEEVLEAVRTLRRIRDEYGSVKYVGISGYPIDTLCSLAELTLKETGEPLDAVMSYANFTLQNTTLATKGLSRLRAAGVDVVPNASVLGMGLLRRDGVPIGSMGDWHPASEDLRQAMRLASKFCDAHDERLEVIAIRYALESWLEIGSEVGSRGDSASGVSWKAETNDQVGGKKLGVSVMGVSRKSELEKTMMVWRSILDGLEDGRELAIRAGRWSRDHEWSLNRKKAVQILGEGVQEVLDKWIDYVWDSPGPSFVNRPLESHEQEKEQLLREEGKEAALWPTPDASPAPTEVELPMR</sequence>
<evidence type="ECO:0000313" key="5">
    <source>
        <dbReference type="Proteomes" id="UP000799429"/>
    </source>
</evidence>
<dbReference type="PANTHER" id="PTHR42686:SF1">
    <property type="entry name" value="GH17980P-RELATED"/>
    <property type="match status" value="1"/>
</dbReference>
<dbReference type="GO" id="GO:0045290">
    <property type="term" value="F:D-arabinose 1-dehydrogenase [NAD(P)+] activity"/>
    <property type="evidence" value="ECO:0007669"/>
    <property type="project" value="InterPro"/>
</dbReference>
<dbReference type="CDD" id="cd19164">
    <property type="entry name" value="AKR_ARA2"/>
    <property type="match status" value="1"/>
</dbReference>
<dbReference type="SUPFAM" id="SSF51430">
    <property type="entry name" value="NAD(P)-linked oxidoreductase"/>
    <property type="match status" value="1"/>
</dbReference>
<organism evidence="4 5">
    <name type="scientific">Patellaria atrata CBS 101060</name>
    <dbReference type="NCBI Taxonomy" id="1346257"/>
    <lineage>
        <taxon>Eukaryota</taxon>
        <taxon>Fungi</taxon>
        <taxon>Dikarya</taxon>
        <taxon>Ascomycota</taxon>
        <taxon>Pezizomycotina</taxon>
        <taxon>Dothideomycetes</taxon>
        <taxon>Dothideomycetes incertae sedis</taxon>
        <taxon>Patellariales</taxon>
        <taxon>Patellariaceae</taxon>
        <taxon>Patellaria</taxon>
    </lineage>
</organism>
<dbReference type="AlphaFoldDB" id="A0A9P4VVU8"/>
<feature type="region of interest" description="Disordered" evidence="2">
    <location>
        <begin position="393"/>
        <end position="434"/>
    </location>
</feature>
<accession>A0A9P4VVU8</accession>
<dbReference type="Gene3D" id="3.20.20.100">
    <property type="entry name" value="NADP-dependent oxidoreductase domain"/>
    <property type="match status" value="1"/>
</dbReference>
<dbReference type="InterPro" id="IPR044480">
    <property type="entry name" value="Ara2-like"/>
</dbReference>
<dbReference type="Pfam" id="PF00248">
    <property type="entry name" value="Aldo_ket_red"/>
    <property type="match status" value="1"/>
</dbReference>
<evidence type="ECO:0000313" key="4">
    <source>
        <dbReference type="EMBL" id="KAF2843432.1"/>
    </source>
</evidence>
<dbReference type="Proteomes" id="UP000799429">
    <property type="component" value="Unassembled WGS sequence"/>
</dbReference>
<feature type="domain" description="NADP-dependent oxidoreductase" evidence="3">
    <location>
        <begin position="21"/>
        <end position="331"/>
    </location>
</feature>
<keyword evidence="5" id="KW-1185">Reference proteome</keyword>
<gene>
    <name evidence="4" type="ORF">M501DRAFT_994354</name>
</gene>